<dbReference type="OrthoDB" id="6022242at2759"/>
<name>A0A4C1XGM7_EUMVA</name>
<feature type="domain" description="PDZ" evidence="1">
    <location>
        <begin position="273"/>
        <end position="345"/>
    </location>
</feature>
<reference evidence="2 3" key="1">
    <citation type="journal article" date="2019" name="Commun. Biol.">
        <title>The bagworm genome reveals a unique fibroin gene that provides high tensile strength.</title>
        <authorList>
            <person name="Kono N."/>
            <person name="Nakamura H."/>
            <person name="Ohtoshi R."/>
            <person name="Tomita M."/>
            <person name="Numata K."/>
            <person name="Arakawa K."/>
        </authorList>
    </citation>
    <scope>NUCLEOTIDE SEQUENCE [LARGE SCALE GENOMIC DNA]</scope>
</reference>
<dbReference type="AlphaFoldDB" id="A0A4C1XGM7"/>
<dbReference type="InterPro" id="IPR051342">
    <property type="entry name" value="PDZ_scaffold"/>
</dbReference>
<dbReference type="EMBL" id="BGZK01000833">
    <property type="protein sequence ID" value="GBP62152.1"/>
    <property type="molecule type" value="Genomic_DNA"/>
</dbReference>
<evidence type="ECO:0000313" key="3">
    <source>
        <dbReference type="Proteomes" id="UP000299102"/>
    </source>
</evidence>
<protein>
    <submittedName>
        <fullName evidence="2">Patj homolog</fullName>
    </submittedName>
</protein>
<dbReference type="STRING" id="151549.A0A4C1XGM7"/>
<comment type="caution">
    <text evidence="2">The sequence shown here is derived from an EMBL/GenBank/DDBJ whole genome shotgun (WGS) entry which is preliminary data.</text>
</comment>
<sequence length="471" mass="51749">MSIDNVIEHDPGLRPFRDSILEEVPFLDRQDKAYEESTVIDTEESEVHHLPSPTSPEEIVIGADDGAEKAEVRRIQDKWREILENEKDWPGHHHGYDIVVGTIMKEPSTGLGISLEGTVRVVGGREVQARHYIRAVAPNGPVARTGLHRVGDELLEVNGWRVLGAHHVEVVSRLRAVASPVRLVCARMKNSENYRTQHARNVLGGSLQDLLAPPQRLIKAKSESSVASICSANTVLSAGHDHDEFCQEDLERNKSRSLEPLSGLAMWSDNVEFIQLQKEDRGLGFSILDYLDPSEPGSSVIVVRSVVRGGAAAADGRLAPGDRLVSVNGKDVARSPLAVAVKAIKCAPRVRGLGCAGADERKVDITGCDFESFSRFRYLNFRSVVISLIDSAIQTCSVATLWPIALALPMRGGVALGEWRRAYVVSGFGWNVESRIPSRIPSAYPIPFPKAWVLASGWSTRFRWRASSPAR</sequence>
<gene>
    <name evidence="2" type="primary">Patj</name>
    <name evidence="2" type="ORF">EVAR_40602_1</name>
</gene>
<dbReference type="InterPro" id="IPR036034">
    <property type="entry name" value="PDZ_sf"/>
</dbReference>
<accession>A0A4C1XGM7</accession>
<keyword evidence="3" id="KW-1185">Reference proteome</keyword>
<dbReference type="PROSITE" id="PS50106">
    <property type="entry name" value="PDZ"/>
    <property type="match status" value="2"/>
</dbReference>
<dbReference type="SUPFAM" id="SSF50156">
    <property type="entry name" value="PDZ domain-like"/>
    <property type="match status" value="2"/>
</dbReference>
<evidence type="ECO:0000313" key="2">
    <source>
        <dbReference type="EMBL" id="GBP62152.1"/>
    </source>
</evidence>
<dbReference type="PANTHER" id="PTHR19964:SF92">
    <property type="entry name" value="PATJ HOMOLOG"/>
    <property type="match status" value="1"/>
</dbReference>
<dbReference type="PANTHER" id="PTHR19964">
    <property type="entry name" value="MULTIPLE PDZ DOMAIN PROTEIN"/>
    <property type="match status" value="1"/>
</dbReference>
<organism evidence="2 3">
    <name type="scientific">Eumeta variegata</name>
    <name type="common">Bagworm moth</name>
    <name type="synonym">Eumeta japonica</name>
    <dbReference type="NCBI Taxonomy" id="151549"/>
    <lineage>
        <taxon>Eukaryota</taxon>
        <taxon>Metazoa</taxon>
        <taxon>Ecdysozoa</taxon>
        <taxon>Arthropoda</taxon>
        <taxon>Hexapoda</taxon>
        <taxon>Insecta</taxon>
        <taxon>Pterygota</taxon>
        <taxon>Neoptera</taxon>
        <taxon>Endopterygota</taxon>
        <taxon>Lepidoptera</taxon>
        <taxon>Glossata</taxon>
        <taxon>Ditrysia</taxon>
        <taxon>Tineoidea</taxon>
        <taxon>Psychidae</taxon>
        <taxon>Oiketicinae</taxon>
        <taxon>Eumeta</taxon>
    </lineage>
</organism>
<proteinExistence type="predicted"/>
<feature type="domain" description="PDZ" evidence="1">
    <location>
        <begin position="100"/>
        <end position="189"/>
    </location>
</feature>
<dbReference type="SMART" id="SM00228">
    <property type="entry name" value="PDZ"/>
    <property type="match status" value="2"/>
</dbReference>
<evidence type="ECO:0000259" key="1">
    <source>
        <dbReference type="PROSITE" id="PS50106"/>
    </source>
</evidence>
<dbReference type="Proteomes" id="UP000299102">
    <property type="component" value="Unassembled WGS sequence"/>
</dbReference>
<dbReference type="Pfam" id="PF00595">
    <property type="entry name" value="PDZ"/>
    <property type="match status" value="2"/>
</dbReference>
<dbReference type="Gene3D" id="2.30.42.10">
    <property type="match status" value="2"/>
</dbReference>
<dbReference type="InterPro" id="IPR001478">
    <property type="entry name" value="PDZ"/>
</dbReference>